<organism evidence="1">
    <name type="scientific">viral metagenome</name>
    <dbReference type="NCBI Taxonomy" id="1070528"/>
    <lineage>
        <taxon>unclassified sequences</taxon>
        <taxon>metagenomes</taxon>
        <taxon>organismal metagenomes</taxon>
    </lineage>
</organism>
<name>A0A6C0C5F4_9ZZZZ</name>
<dbReference type="EMBL" id="MN739349">
    <property type="protein sequence ID" value="QHS99837.1"/>
    <property type="molecule type" value="Genomic_DNA"/>
</dbReference>
<reference evidence="1" key="1">
    <citation type="journal article" date="2020" name="Nature">
        <title>Giant virus diversity and host interactions through global metagenomics.</title>
        <authorList>
            <person name="Schulz F."/>
            <person name="Roux S."/>
            <person name="Paez-Espino D."/>
            <person name="Jungbluth S."/>
            <person name="Walsh D.A."/>
            <person name="Denef V.J."/>
            <person name="McMahon K.D."/>
            <person name="Konstantinidis K.T."/>
            <person name="Eloe-Fadrosh E.A."/>
            <person name="Kyrpides N.C."/>
            <person name="Woyke T."/>
        </authorList>
    </citation>
    <scope>NUCLEOTIDE SEQUENCE</scope>
    <source>
        <strain evidence="1">GVMAG-M-3300020187-37</strain>
    </source>
</reference>
<proteinExistence type="predicted"/>
<dbReference type="AlphaFoldDB" id="A0A6C0C5F4"/>
<evidence type="ECO:0000313" key="1">
    <source>
        <dbReference type="EMBL" id="QHS99837.1"/>
    </source>
</evidence>
<protein>
    <submittedName>
        <fullName evidence="1">Uncharacterized protein</fullName>
    </submittedName>
</protein>
<accession>A0A6C0C5F4</accession>
<sequence length="310" mass="36154">MYSVLIYIVIVFIFILFTKDIRKNIEGQTLESYNYLEFQPIINNDTLDEQLKEHLNKYSGDIDDILKQAIDNSDIKNDLALLSELKEYENEDIDSNDAINVSKENLLYDIYIRDVLGESINFLNSEESYDNYLKHYVKFHEEDKISKNIPYSDDQAKLFSKIYKPNILPSNEMTYVNQGYYDNIIKEKKEDELFLPGLIDTVDDQVLNNMSEYDKDLNNSDIDISNAEFCCDYSALRIDAGPPILSEDEILRVNKRINDLSMAGIEEEKNEEGVHAYNYPYYEYMKGQGLLSKPLFLNYNKTRNIGSINL</sequence>